<dbReference type="SUPFAM" id="SSF89392">
    <property type="entry name" value="Prokaryotic lipoproteins and lipoprotein localization factors"/>
    <property type="match status" value="1"/>
</dbReference>
<reference evidence="3 4" key="1">
    <citation type="submission" date="2022-03" db="EMBL/GenBank/DDBJ databases">
        <authorList>
            <person name="Koch H."/>
        </authorList>
    </citation>
    <scope>NUCLEOTIDE SEQUENCE [LARGE SCALE GENOMIC DNA]</scope>
    <source>
        <strain evidence="3 4">G1</strain>
    </source>
</reference>
<sequence>MAALRIVLLLCLGLALQVLPAAAREATLAEVIATLEQGYAGLKDLQASFSQTTTLPGLPRPQKGNGELLLRRPDQGAAQFRFDYAKPKQQIVSNGKQLWFHQPENRQVIVTSAEKLLKGGGSLAMAYLTGLGDVSRDFTAALAKPARDKQNNYLIDLTPRTPTPALARLRLAISKEAVEQRLASGTAGNHFPIVSSVVVDGNGAETRIDYSRVRTNSGISAARFTFAIPAGTEIIKQ</sequence>
<feature type="signal peptide" evidence="2">
    <location>
        <begin position="1"/>
        <end position="23"/>
    </location>
</feature>
<protein>
    <submittedName>
        <fullName evidence="3">Outer membrane lipoprotein carrier protein LolA</fullName>
    </submittedName>
</protein>
<dbReference type="InterPro" id="IPR029046">
    <property type="entry name" value="LolA/LolB/LppX"/>
</dbReference>
<name>A0ABM9DAD8_9BACT</name>
<keyword evidence="1 2" id="KW-0732">Signal</keyword>
<evidence type="ECO:0000256" key="2">
    <source>
        <dbReference type="SAM" id="SignalP"/>
    </source>
</evidence>
<dbReference type="PANTHER" id="PTHR35869">
    <property type="entry name" value="OUTER-MEMBRANE LIPOPROTEIN CARRIER PROTEIN"/>
    <property type="match status" value="1"/>
</dbReference>
<keyword evidence="4" id="KW-1185">Reference proteome</keyword>
<proteinExistence type="predicted"/>
<gene>
    <name evidence="3" type="ORF">GEAMG1_2343</name>
</gene>
<dbReference type="Pfam" id="PF03548">
    <property type="entry name" value="LolA"/>
    <property type="match status" value="1"/>
</dbReference>
<accession>A0ABM9DAD8</accession>
<dbReference type="Proteomes" id="UP001295463">
    <property type="component" value="Chromosome"/>
</dbReference>
<dbReference type="PANTHER" id="PTHR35869:SF1">
    <property type="entry name" value="OUTER-MEMBRANE LIPOPROTEIN CARRIER PROTEIN"/>
    <property type="match status" value="1"/>
</dbReference>
<dbReference type="RefSeq" id="WP_305732953.1">
    <property type="nucleotide sequence ID" value="NZ_OW150024.1"/>
</dbReference>
<evidence type="ECO:0000256" key="1">
    <source>
        <dbReference type="ARBA" id="ARBA00022729"/>
    </source>
</evidence>
<dbReference type="Gene3D" id="2.50.20.10">
    <property type="entry name" value="Lipoprotein localisation LolA/LolB/LppX"/>
    <property type="match status" value="1"/>
</dbReference>
<evidence type="ECO:0000313" key="3">
    <source>
        <dbReference type="EMBL" id="CAH2032179.1"/>
    </source>
</evidence>
<keyword evidence="3" id="KW-0449">Lipoprotein</keyword>
<dbReference type="InterPro" id="IPR004564">
    <property type="entry name" value="OM_lipoprot_carrier_LolA-like"/>
</dbReference>
<dbReference type="EMBL" id="OW150024">
    <property type="protein sequence ID" value="CAH2032179.1"/>
    <property type="molecule type" value="Genomic_DNA"/>
</dbReference>
<dbReference type="CDD" id="cd16325">
    <property type="entry name" value="LolA"/>
    <property type="match status" value="1"/>
</dbReference>
<evidence type="ECO:0000313" key="4">
    <source>
        <dbReference type="Proteomes" id="UP001295463"/>
    </source>
</evidence>
<organism evidence="3 4">
    <name type="scientific">Trichlorobacter ammonificans</name>
    <dbReference type="NCBI Taxonomy" id="2916410"/>
    <lineage>
        <taxon>Bacteria</taxon>
        <taxon>Pseudomonadati</taxon>
        <taxon>Thermodesulfobacteriota</taxon>
        <taxon>Desulfuromonadia</taxon>
        <taxon>Geobacterales</taxon>
        <taxon>Geobacteraceae</taxon>
        <taxon>Trichlorobacter</taxon>
    </lineage>
</organism>
<feature type="chain" id="PRO_5046097244" evidence="2">
    <location>
        <begin position="24"/>
        <end position="237"/>
    </location>
</feature>